<evidence type="ECO:0000256" key="1">
    <source>
        <dbReference type="SAM" id="SignalP"/>
    </source>
</evidence>
<dbReference type="InterPro" id="IPR023614">
    <property type="entry name" value="Porin_dom_sf"/>
</dbReference>
<dbReference type="SUPFAM" id="SSF56935">
    <property type="entry name" value="Porins"/>
    <property type="match status" value="1"/>
</dbReference>
<feature type="signal peptide" evidence="1">
    <location>
        <begin position="1"/>
        <end position="23"/>
    </location>
</feature>
<keyword evidence="1" id="KW-0732">Signal</keyword>
<dbReference type="EMBL" id="JBHTIT010000001">
    <property type="protein sequence ID" value="MFD0948845.1"/>
    <property type="molecule type" value="Genomic_DNA"/>
</dbReference>
<organism evidence="2 3">
    <name type="scientific">Paraperlucidibaca wandonensis</name>
    <dbReference type="NCBI Taxonomy" id="1268273"/>
    <lineage>
        <taxon>Bacteria</taxon>
        <taxon>Pseudomonadati</taxon>
        <taxon>Pseudomonadota</taxon>
        <taxon>Gammaproteobacteria</taxon>
        <taxon>Moraxellales</taxon>
        <taxon>Moraxellaceae</taxon>
        <taxon>Paraperlucidibaca</taxon>
    </lineage>
</organism>
<feature type="chain" id="PRO_5045968466" evidence="1">
    <location>
        <begin position="24"/>
        <end position="399"/>
    </location>
</feature>
<dbReference type="Pfam" id="PF07396">
    <property type="entry name" value="Porin_O_P"/>
    <property type="match status" value="1"/>
</dbReference>
<comment type="caution">
    <text evidence="2">The sequence shown here is derived from an EMBL/GenBank/DDBJ whole genome shotgun (WGS) entry which is preliminary data.</text>
</comment>
<dbReference type="RefSeq" id="WP_379067810.1">
    <property type="nucleotide sequence ID" value="NZ_JBHTIT010000001.1"/>
</dbReference>
<sequence length="399" mass="43325">MKHAIKMTALAVFAASFGATALAADKASSTGGFQIKSEDGNFEAKIGGRIHFDANYYTDEDDINVGTQNSGNDFFFRRARLTLEGRAYDFKYKFENDFASSGAGVSNNNEGLREMWIGREVLGGANLRLGQAKPYRGMEELTSSNELTFMERPFATATGIYGEQFVLGAFLDGHGEGYGWGVSAYSPRSASDANKGGNGANARGFIVPIRSNGNLVHIGLSASIDKYGIGNEKNPNVRVVGRENGLKSGNLLAAKYDEQTTIAAELAARFGAMTLQGEYAMAAFKDTITAVPNPDQDVNTYYVQASYMLTDHVKPYDFKKGVFKSPKVDGEEGALELKARFDTIENKDISGNEASYYTVGLNYYATPNTRFMLEYVDGETEVGTDKSASAVTARAQFNF</sequence>
<proteinExistence type="predicted"/>
<dbReference type="InterPro" id="IPR010870">
    <property type="entry name" value="Porin_O/P"/>
</dbReference>
<evidence type="ECO:0000313" key="2">
    <source>
        <dbReference type="EMBL" id="MFD0948845.1"/>
    </source>
</evidence>
<dbReference type="Gene3D" id="2.40.160.10">
    <property type="entry name" value="Porin"/>
    <property type="match status" value="1"/>
</dbReference>
<dbReference type="Proteomes" id="UP001597044">
    <property type="component" value="Unassembled WGS sequence"/>
</dbReference>
<name>A0ABW3HBJ2_9GAMM</name>
<protein>
    <submittedName>
        <fullName evidence="2">OprO/OprP family phosphate-selective porin</fullName>
    </submittedName>
</protein>
<reference evidence="3" key="1">
    <citation type="journal article" date="2019" name="Int. J. Syst. Evol. Microbiol.">
        <title>The Global Catalogue of Microorganisms (GCM) 10K type strain sequencing project: providing services to taxonomists for standard genome sequencing and annotation.</title>
        <authorList>
            <consortium name="The Broad Institute Genomics Platform"/>
            <consortium name="The Broad Institute Genome Sequencing Center for Infectious Disease"/>
            <person name="Wu L."/>
            <person name="Ma J."/>
        </authorList>
    </citation>
    <scope>NUCLEOTIDE SEQUENCE [LARGE SCALE GENOMIC DNA]</scope>
    <source>
        <strain evidence="3">CCUG 63419</strain>
    </source>
</reference>
<keyword evidence="3" id="KW-1185">Reference proteome</keyword>
<gene>
    <name evidence="2" type="ORF">ACFQ0F_00290</name>
</gene>
<evidence type="ECO:0000313" key="3">
    <source>
        <dbReference type="Proteomes" id="UP001597044"/>
    </source>
</evidence>
<accession>A0ABW3HBJ2</accession>